<evidence type="ECO:0000256" key="4">
    <source>
        <dbReference type="ARBA" id="ARBA00023004"/>
    </source>
</evidence>
<keyword evidence="4" id="KW-0408">Iron</keyword>
<dbReference type="SUPFAM" id="SSF47188">
    <property type="entry name" value="Hemerythrin-like"/>
    <property type="match status" value="1"/>
</dbReference>
<evidence type="ECO:0000256" key="2">
    <source>
        <dbReference type="ARBA" id="ARBA00022621"/>
    </source>
</evidence>
<dbReference type="NCBIfam" id="TIGR02481">
    <property type="entry name" value="hemeryth_dom"/>
    <property type="match status" value="1"/>
</dbReference>
<dbReference type="InterPro" id="IPR035938">
    <property type="entry name" value="Hemerythrin-like_sf"/>
</dbReference>
<reference evidence="6 7" key="1">
    <citation type="submission" date="2019-04" db="EMBL/GenBank/DDBJ databases">
        <title>Azoarcus rhizosphaerae sp. nov. isolated from rhizosphere of Ficus religiosa.</title>
        <authorList>
            <person name="Lin S.-Y."/>
            <person name="Hameed A."/>
            <person name="Hsu Y.-H."/>
            <person name="Young C.-C."/>
        </authorList>
    </citation>
    <scope>NUCLEOTIDE SEQUENCE [LARGE SCALE GENOMIC DNA]</scope>
    <source>
        <strain evidence="6 7">CC-YHH848</strain>
    </source>
</reference>
<accession>A0A4S4AVZ1</accession>
<protein>
    <submittedName>
        <fullName evidence="6">Bacteriohemerythrin</fullName>
    </submittedName>
</protein>
<dbReference type="PROSITE" id="PS00550">
    <property type="entry name" value="HEMERYTHRINS"/>
    <property type="match status" value="1"/>
</dbReference>
<dbReference type="PANTHER" id="PTHR37164">
    <property type="entry name" value="BACTERIOHEMERYTHRIN"/>
    <property type="match status" value="1"/>
</dbReference>
<proteinExistence type="inferred from homology"/>
<dbReference type="InterPro" id="IPR050669">
    <property type="entry name" value="Hemerythrin"/>
</dbReference>
<dbReference type="AlphaFoldDB" id="A0A4S4AVZ1"/>
<keyword evidence="2" id="KW-0813">Transport</keyword>
<gene>
    <name evidence="6" type="ORF">E6O51_02400</name>
</gene>
<keyword evidence="3" id="KW-0479">Metal-binding</keyword>
<comment type="caution">
    <text evidence="6">The sequence shown here is derived from an EMBL/GenBank/DDBJ whole genome shotgun (WGS) entry which is preliminary data.</text>
</comment>
<dbReference type="Proteomes" id="UP000307956">
    <property type="component" value="Unassembled WGS sequence"/>
</dbReference>
<evidence type="ECO:0000313" key="7">
    <source>
        <dbReference type="Proteomes" id="UP000307956"/>
    </source>
</evidence>
<evidence type="ECO:0000313" key="6">
    <source>
        <dbReference type="EMBL" id="THF64194.1"/>
    </source>
</evidence>
<evidence type="ECO:0000256" key="3">
    <source>
        <dbReference type="ARBA" id="ARBA00022723"/>
    </source>
</evidence>
<comment type="similarity">
    <text evidence="1">Belongs to the hemerythrin family.</text>
</comment>
<sequence>MAELFQWSDEFSVGVDEIDDQHVELVDLLNQLHAAVREHRGSAAVRGTLDELVDYTRTHFAAEEHMMRDSGYPDYAEHRVHHEALIDQVRALQQKLDSGEASITFELLHFLRVWLMRHIGESDKRFGAWYLEHGSQPEWVPEMRHAMTAHRRWWQFWR</sequence>
<dbReference type="InterPro" id="IPR012312">
    <property type="entry name" value="Hemerythrin-like"/>
</dbReference>
<feature type="domain" description="Hemerythrin-like" evidence="5">
    <location>
        <begin position="14"/>
        <end position="128"/>
    </location>
</feature>
<dbReference type="Gene3D" id="1.20.120.50">
    <property type="entry name" value="Hemerythrin-like"/>
    <property type="match status" value="1"/>
</dbReference>
<dbReference type="CDD" id="cd12107">
    <property type="entry name" value="Hemerythrin"/>
    <property type="match status" value="1"/>
</dbReference>
<dbReference type="GO" id="GO:0046872">
    <property type="term" value="F:metal ion binding"/>
    <property type="evidence" value="ECO:0007669"/>
    <property type="project" value="UniProtKB-KW"/>
</dbReference>
<dbReference type="RefSeq" id="WP_136383385.1">
    <property type="nucleotide sequence ID" value="NZ_SSOD01000002.1"/>
</dbReference>
<dbReference type="NCBIfam" id="NF033749">
    <property type="entry name" value="bact_hemeryth"/>
    <property type="match status" value="1"/>
</dbReference>
<dbReference type="Pfam" id="PF01814">
    <property type="entry name" value="Hemerythrin"/>
    <property type="match status" value="1"/>
</dbReference>
<evidence type="ECO:0000259" key="5">
    <source>
        <dbReference type="Pfam" id="PF01814"/>
    </source>
</evidence>
<dbReference type="EMBL" id="SSOD01000002">
    <property type="protein sequence ID" value="THF64194.1"/>
    <property type="molecule type" value="Genomic_DNA"/>
</dbReference>
<keyword evidence="7" id="KW-1185">Reference proteome</keyword>
<dbReference type="InterPro" id="IPR012827">
    <property type="entry name" value="Hemerythrin_metal-bd"/>
</dbReference>
<dbReference type="InterPro" id="IPR016131">
    <property type="entry name" value="Haemerythrin_Fe_BS"/>
</dbReference>
<dbReference type="PANTHER" id="PTHR37164:SF1">
    <property type="entry name" value="BACTERIOHEMERYTHRIN"/>
    <property type="match status" value="1"/>
</dbReference>
<keyword evidence="2" id="KW-0561">Oxygen transport</keyword>
<dbReference type="GO" id="GO:0005344">
    <property type="term" value="F:oxygen carrier activity"/>
    <property type="evidence" value="ECO:0007669"/>
    <property type="project" value="UniProtKB-KW"/>
</dbReference>
<evidence type="ECO:0000256" key="1">
    <source>
        <dbReference type="ARBA" id="ARBA00010587"/>
    </source>
</evidence>
<name>A0A4S4AVZ1_9RHOO</name>
<organism evidence="6 7">
    <name type="scientific">Pseudothauera rhizosphaerae</name>
    <dbReference type="NCBI Taxonomy" id="2565932"/>
    <lineage>
        <taxon>Bacteria</taxon>
        <taxon>Pseudomonadati</taxon>
        <taxon>Pseudomonadota</taxon>
        <taxon>Betaproteobacteria</taxon>
        <taxon>Rhodocyclales</taxon>
        <taxon>Zoogloeaceae</taxon>
        <taxon>Pseudothauera</taxon>
    </lineage>
</organism>
<dbReference type="OrthoDB" id="5296936at2"/>